<dbReference type="InParanoid" id="M1CHW4"/>
<dbReference type="Gramene" id="PGSC0003DMT400067785">
    <property type="protein sequence ID" value="PGSC0003DMT400067785"/>
    <property type="gene ID" value="PGSC0003DMG400026365"/>
</dbReference>
<dbReference type="EnsemblPlants" id="PGSC0003DMT400067785">
    <property type="protein sequence ID" value="PGSC0003DMT400067785"/>
    <property type="gene ID" value="PGSC0003DMG400026365"/>
</dbReference>
<accession>M1CHW4</accession>
<evidence type="ECO:0000313" key="2">
    <source>
        <dbReference type="Proteomes" id="UP000011115"/>
    </source>
</evidence>
<evidence type="ECO:0000313" key="1">
    <source>
        <dbReference type="EnsemblPlants" id="PGSC0003DMT400067785"/>
    </source>
</evidence>
<keyword evidence="2" id="KW-1185">Reference proteome</keyword>
<dbReference type="AlphaFoldDB" id="M1CHW4"/>
<reference evidence="2" key="1">
    <citation type="journal article" date="2011" name="Nature">
        <title>Genome sequence and analysis of the tuber crop potato.</title>
        <authorList>
            <consortium name="The Potato Genome Sequencing Consortium"/>
        </authorList>
    </citation>
    <scope>NUCLEOTIDE SEQUENCE [LARGE SCALE GENOMIC DNA]</scope>
    <source>
        <strain evidence="2">cv. DM1-3 516 R44</strain>
    </source>
</reference>
<proteinExistence type="predicted"/>
<sequence>MFTPGTHVTAASFSSFIQPSVYRKQSIYLLKVGVRYVTLHTLYPPQTPPVRLH</sequence>
<dbReference type="Proteomes" id="UP000011115">
    <property type="component" value="Unassembled WGS sequence"/>
</dbReference>
<dbReference type="PaxDb" id="4113-PGSC0003DMT400067785"/>
<organism evidence="1 2">
    <name type="scientific">Solanum tuberosum</name>
    <name type="common">Potato</name>
    <dbReference type="NCBI Taxonomy" id="4113"/>
    <lineage>
        <taxon>Eukaryota</taxon>
        <taxon>Viridiplantae</taxon>
        <taxon>Streptophyta</taxon>
        <taxon>Embryophyta</taxon>
        <taxon>Tracheophyta</taxon>
        <taxon>Spermatophyta</taxon>
        <taxon>Magnoliopsida</taxon>
        <taxon>eudicotyledons</taxon>
        <taxon>Gunneridae</taxon>
        <taxon>Pentapetalae</taxon>
        <taxon>asterids</taxon>
        <taxon>lamiids</taxon>
        <taxon>Solanales</taxon>
        <taxon>Solanaceae</taxon>
        <taxon>Solanoideae</taxon>
        <taxon>Solaneae</taxon>
        <taxon>Solanum</taxon>
    </lineage>
</organism>
<reference evidence="1" key="2">
    <citation type="submission" date="2015-06" db="UniProtKB">
        <authorList>
            <consortium name="EnsemblPlants"/>
        </authorList>
    </citation>
    <scope>IDENTIFICATION</scope>
    <source>
        <strain evidence="1">DM1-3 516 R44</strain>
    </source>
</reference>
<name>M1CHW4_SOLTU</name>
<protein>
    <submittedName>
        <fullName evidence="1">Uncharacterized protein</fullName>
    </submittedName>
</protein>
<dbReference type="HOGENOM" id="CLU_3072444_0_0_1"/>